<dbReference type="SUPFAM" id="SSF53474">
    <property type="entry name" value="alpha/beta-Hydrolases"/>
    <property type="match status" value="1"/>
</dbReference>
<accession>G3J622</accession>
<dbReference type="GO" id="GO:0016787">
    <property type="term" value="F:hydrolase activity"/>
    <property type="evidence" value="ECO:0007669"/>
    <property type="project" value="UniProtKB-KW"/>
</dbReference>
<feature type="domain" description="Alpha/beta hydrolase fold-3" evidence="3">
    <location>
        <begin position="166"/>
        <end position="386"/>
    </location>
</feature>
<organism evidence="4 5">
    <name type="scientific">Cordyceps militaris (strain CM01)</name>
    <name type="common">Caterpillar fungus</name>
    <dbReference type="NCBI Taxonomy" id="983644"/>
    <lineage>
        <taxon>Eukaryota</taxon>
        <taxon>Fungi</taxon>
        <taxon>Dikarya</taxon>
        <taxon>Ascomycota</taxon>
        <taxon>Pezizomycotina</taxon>
        <taxon>Sordariomycetes</taxon>
        <taxon>Hypocreomycetidae</taxon>
        <taxon>Hypocreales</taxon>
        <taxon>Cordycipitaceae</taxon>
        <taxon>Cordyceps</taxon>
    </lineage>
</organism>
<evidence type="ECO:0000313" key="5">
    <source>
        <dbReference type="Proteomes" id="UP000001610"/>
    </source>
</evidence>
<dbReference type="OMA" id="GWAMPAD"/>
<dbReference type="Pfam" id="PF07859">
    <property type="entry name" value="Abhydrolase_3"/>
    <property type="match status" value="1"/>
</dbReference>
<protein>
    <submittedName>
        <fullName evidence="4">Alpha/beta hydrolase fold protein</fullName>
    </submittedName>
</protein>
<dbReference type="VEuPathDB" id="FungiDB:CCM_00781"/>
<reference evidence="4 5" key="1">
    <citation type="journal article" date="2011" name="Genome Biol.">
        <title>Genome sequence of the insect pathogenic fungus Cordyceps militaris, a valued traditional Chinese medicine.</title>
        <authorList>
            <person name="Zheng P."/>
            <person name="Xia Y."/>
            <person name="Xiao G."/>
            <person name="Xiong C."/>
            <person name="Hu X."/>
            <person name="Zhang S."/>
            <person name="Zheng H."/>
            <person name="Huang Y."/>
            <person name="Zhou Y."/>
            <person name="Wang S."/>
            <person name="Zhao G.P."/>
            <person name="Liu X."/>
            <person name="St Leger R.J."/>
            <person name="Wang C."/>
        </authorList>
    </citation>
    <scope>NUCLEOTIDE SEQUENCE [LARGE SCALE GENOMIC DNA]</scope>
    <source>
        <strain evidence="4 5">CM01</strain>
    </source>
</reference>
<gene>
    <name evidence="4" type="ORF">CCM_00781</name>
</gene>
<dbReference type="InterPro" id="IPR050300">
    <property type="entry name" value="GDXG_lipolytic_enzyme"/>
</dbReference>
<dbReference type="HOGENOM" id="CLU_042179_2_1_1"/>
<keyword evidence="2" id="KW-0812">Transmembrane</keyword>
<dbReference type="Proteomes" id="UP000001610">
    <property type="component" value="Unassembled WGS sequence"/>
</dbReference>
<evidence type="ECO:0000313" key="4">
    <source>
        <dbReference type="EMBL" id="EGX96126.1"/>
    </source>
</evidence>
<dbReference type="AlphaFoldDB" id="G3J622"/>
<evidence type="ECO:0000256" key="2">
    <source>
        <dbReference type="SAM" id="Phobius"/>
    </source>
</evidence>
<dbReference type="PANTHER" id="PTHR48081:SF31">
    <property type="entry name" value="STERYL ACETYL HYDROLASE MUG81-RELATED"/>
    <property type="match status" value="1"/>
</dbReference>
<keyword evidence="2" id="KW-1133">Transmembrane helix</keyword>
<keyword evidence="2" id="KW-0472">Membrane</keyword>
<dbReference type="GeneID" id="18162815"/>
<evidence type="ECO:0000259" key="3">
    <source>
        <dbReference type="Pfam" id="PF07859"/>
    </source>
</evidence>
<name>G3J622_CORMM</name>
<evidence type="ECO:0000256" key="1">
    <source>
        <dbReference type="ARBA" id="ARBA00022801"/>
    </source>
</evidence>
<dbReference type="eggNOG" id="ENOG502S30A">
    <property type="taxonomic scope" value="Eukaryota"/>
</dbReference>
<dbReference type="InterPro" id="IPR029058">
    <property type="entry name" value="AB_hydrolase_fold"/>
</dbReference>
<sequence length="421" mass="46681">MQASCLIAVDSSAKLWNGVPIQAKNLGYWLLQKITPSSAGFPSKPDMSVGERLKMILKLLTIFPVSLALNILRMLVLSVVHGMKLRPSLLAAVVRTTFGILTGKEIQKLQPTTRQEYAKFIKYAAKRWSAPNFKNRVVYDVQELNKGVDDSAILWLGDRKKAKKVVLFLHGGGYVLPASDGHFLWAWNAYVMSGVEAGVETAVAFLQYTLAPRGVLPGPLRQTVAAYEEVRAQGFQARDVVVGGDSAGGNLTMQFLGHALHPQPTVTELKLSEPLAGAFLVSAWLGQSDDTESFRTFGNNDMVSTAIIQKLGPESIDPHKHATVRFESDPWSRPLEADFGWFQGFEAITPKLYITYGGREVLRDHSLAMIETIKREAPAVNLLTYEAPKELHDGVLLEHIFKKPDHNAKKMKTWFKSVIIE</sequence>
<feature type="transmembrane region" description="Helical" evidence="2">
    <location>
        <begin position="55"/>
        <end position="76"/>
    </location>
</feature>
<dbReference type="InParanoid" id="G3J622"/>
<dbReference type="OrthoDB" id="2152029at2759"/>
<dbReference type="RefSeq" id="XP_006666003.1">
    <property type="nucleotide sequence ID" value="XM_006665940.1"/>
</dbReference>
<keyword evidence="1 4" id="KW-0378">Hydrolase</keyword>
<dbReference type="EMBL" id="JH126399">
    <property type="protein sequence ID" value="EGX96126.1"/>
    <property type="molecule type" value="Genomic_DNA"/>
</dbReference>
<keyword evidence="5" id="KW-1185">Reference proteome</keyword>
<proteinExistence type="predicted"/>
<dbReference type="Gene3D" id="3.40.50.1820">
    <property type="entry name" value="alpha/beta hydrolase"/>
    <property type="match status" value="1"/>
</dbReference>
<dbReference type="PANTHER" id="PTHR48081">
    <property type="entry name" value="AB HYDROLASE SUPERFAMILY PROTEIN C4A8.06C"/>
    <property type="match status" value="1"/>
</dbReference>
<dbReference type="KEGG" id="cmt:CCM_00781"/>
<dbReference type="InterPro" id="IPR013094">
    <property type="entry name" value="AB_hydrolase_3"/>
</dbReference>